<evidence type="ECO:0000313" key="4">
    <source>
        <dbReference type="Proteomes" id="UP000235786"/>
    </source>
</evidence>
<feature type="domain" description="H-type lectin" evidence="2">
    <location>
        <begin position="1150"/>
        <end position="1208"/>
    </location>
</feature>
<feature type="domain" description="H-type lectin" evidence="2">
    <location>
        <begin position="1335"/>
        <end position="1395"/>
    </location>
</feature>
<dbReference type="InterPro" id="IPR019019">
    <property type="entry name" value="H-type_lectin_domain"/>
</dbReference>
<feature type="compositionally biased region" description="Acidic residues" evidence="1">
    <location>
        <begin position="393"/>
        <end position="403"/>
    </location>
</feature>
<sequence>MAATPATMAVAGIARTSKQLVPRTADSLDADAFDPLIPRIAQQAITRSPIRLPWQARVLPLGMFFRSEATATANNGNPFAPQSAFDPNSLAATPIVFTVHDGCSSFRSSEVLSSSASADHLSVGVGVGVDLVFLQGSVSVHYDKDVLENRDTNKASVTTSYRAGTVAFVRAPELSADAFQVLHGRGIDEFKAQFGDYYVDGYRIGGDASVLFSTDASARSETETKRVDISVESCFGDQHEQWATGSTNTEQNTEVHVSAYLTTEQVLMAETVRMGTPSFQAAIQKGRSIHKRAQELDDSVAKVLKEIGVRQGKLVTRQQCAQLCERAMVVELLLVPVECLRQVRYWTIAFNSYTQQICIDDAVVIDPDRVDNAVTNDGFTMRELRYAISARADEDEDDYEEDPLPQPKPLPPVATTAVATSDDSTTGSTAATSAPAPFIGPAAPTALDSMAIQLSQDVKTVQKLVQEIAQLEAAIEDAAGPENDETKRNALLLEKKRMRLARLKTSANGLKSANPRGAVRELSQRGPSQVVSYSSRFVNKLSEITDDMNISGSLSIKYGAIGGSGKGSFVDSDKFKESDLNFFISVKVINQSINIKDALVFQGLPSVNETNFRSVFGDCFISGFLEGGEFNALVNMKVVNKDKRMVVKAEAEIALTVGGAAINANADVSINKADFSSQTETTIQVGWSGGGHIKPMDQPWTIKTLMETAAKFPDLVANSPQRTYAILNKYESLRSFMALKPPALSPMYYENAAIYTNSLLDAYMDYKNAGYLIYRNLGTSIFDIQAGTKKLVEWEGLTVFADVTTLSRIDDDSRFAASIKGLDLARRACRFQMVKIVKEVDEVEKHPEYAANETRPEPVQSPTAFRERLPAVKDKEKMPHLKIFGTDVPYPALIVPTAGDGVSEAEAAKAASYVADQPDVGEFQRLAPMVGSAQGTLFCNLDFVKPGFGLRTVTVDMNGGVVAGLSVRYANGLLAAVGTAGFRRKISLTLHPEDGEKIVACSIETGRLKGEANAPVRVTSVRLYSNRGPDLLGNAEDWKPAVNGEGVRDGVAYQDLAIKHFDPLLVNAHVKGFWGYAVTTSRMTAQSGIFRLAPIWGNKEDDTPTVGEPVDDTVDPSTIVTNVDAFYLSSYERYGALDSAPGRSAVFEHTFAKPLPIVPTVLYGFRKIDVYPTNSPRVALSLPSVTETGFTLLAKSYLHKMYSLEANIMVLPNGKIPFQHGFFDASDNPGGRAPTQNASCTVTFATPFKAPPKVFVWFTEISQPRTQRSLKTYISNVTDRSMTVNIDTWDGREFEGARVAWLAWPAEFDGKTIRAANDIFSKDQQMSEAPWYGGSFSKEPKVFIAINHIDFPESASANLRMQAWHDWATKDKLRWGAGTWSDTSMSKLGFCWIAVE</sequence>
<evidence type="ECO:0000313" key="3">
    <source>
        <dbReference type="EMBL" id="PMD42696.1"/>
    </source>
</evidence>
<organism evidence="3 4">
    <name type="scientific">Hyaloscypha variabilis (strain UAMH 11265 / GT02V1 / F)</name>
    <name type="common">Meliniomyces variabilis</name>
    <dbReference type="NCBI Taxonomy" id="1149755"/>
    <lineage>
        <taxon>Eukaryota</taxon>
        <taxon>Fungi</taxon>
        <taxon>Dikarya</taxon>
        <taxon>Ascomycota</taxon>
        <taxon>Pezizomycotina</taxon>
        <taxon>Leotiomycetes</taxon>
        <taxon>Helotiales</taxon>
        <taxon>Hyaloscyphaceae</taxon>
        <taxon>Hyaloscypha</taxon>
        <taxon>Hyaloscypha variabilis</taxon>
    </lineage>
</organism>
<dbReference type="OrthoDB" id="3231004at2759"/>
<dbReference type="Gene3D" id="2.60.40.2080">
    <property type="match status" value="3"/>
</dbReference>
<evidence type="ECO:0000259" key="2">
    <source>
        <dbReference type="Pfam" id="PF09458"/>
    </source>
</evidence>
<dbReference type="InterPro" id="IPR037221">
    <property type="entry name" value="H-type_lectin_dom_sf"/>
</dbReference>
<keyword evidence="4" id="KW-1185">Reference proteome</keyword>
<dbReference type="Pfam" id="PF09458">
    <property type="entry name" value="H_lectin"/>
    <property type="match status" value="3"/>
</dbReference>
<dbReference type="SUPFAM" id="SSF141086">
    <property type="entry name" value="Agglutinin HPA-like"/>
    <property type="match status" value="3"/>
</dbReference>
<evidence type="ECO:0000256" key="1">
    <source>
        <dbReference type="SAM" id="MobiDB-lite"/>
    </source>
</evidence>
<feature type="region of interest" description="Disordered" evidence="1">
    <location>
        <begin position="392"/>
        <end position="437"/>
    </location>
</feature>
<gene>
    <name evidence="3" type="ORF">L207DRAFT_457168</name>
</gene>
<protein>
    <recommendedName>
        <fullName evidence="2">H-type lectin domain-containing protein</fullName>
    </recommendedName>
</protein>
<feature type="compositionally biased region" description="Low complexity" evidence="1">
    <location>
        <begin position="413"/>
        <end position="437"/>
    </location>
</feature>
<proteinExistence type="predicted"/>
<dbReference type="EMBL" id="KZ613943">
    <property type="protein sequence ID" value="PMD42696.1"/>
    <property type="molecule type" value="Genomic_DNA"/>
</dbReference>
<feature type="domain" description="H-type lectin" evidence="2">
    <location>
        <begin position="1241"/>
        <end position="1304"/>
    </location>
</feature>
<dbReference type="GO" id="GO:0030246">
    <property type="term" value="F:carbohydrate binding"/>
    <property type="evidence" value="ECO:0007669"/>
    <property type="project" value="InterPro"/>
</dbReference>
<name>A0A2J6RW15_HYAVF</name>
<dbReference type="STRING" id="1149755.A0A2J6RW15"/>
<dbReference type="GO" id="GO:0007155">
    <property type="term" value="P:cell adhesion"/>
    <property type="evidence" value="ECO:0007669"/>
    <property type="project" value="InterPro"/>
</dbReference>
<accession>A0A2J6RW15</accession>
<reference evidence="3 4" key="1">
    <citation type="submission" date="2016-04" db="EMBL/GenBank/DDBJ databases">
        <title>A degradative enzymes factory behind the ericoid mycorrhizal symbiosis.</title>
        <authorList>
            <consortium name="DOE Joint Genome Institute"/>
            <person name="Martino E."/>
            <person name="Morin E."/>
            <person name="Grelet G."/>
            <person name="Kuo A."/>
            <person name="Kohler A."/>
            <person name="Daghino S."/>
            <person name="Barry K."/>
            <person name="Choi C."/>
            <person name="Cichocki N."/>
            <person name="Clum A."/>
            <person name="Copeland A."/>
            <person name="Hainaut M."/>
            <person name="Haridas S."/>
            <person name="Labutti K."/>
            <person name="Lindquist E."/>
            <person name="Lipzen A."/>
            <person name="Khouja H.-R."/>
            <person name="Murat C."/>
            <person name="Ohm R."/>
            <person name="Olson A."/>
            <person name="Spatafora J."/>
            <person name="Veneault-Fourrey C."/>
            <person name="Henrissat B."/>
            <person name="Grigoriev I."/>
            <person name="Martin F."/>
            <person name="Perotto S."/>
        </authorList>
    </citation>
    <scope>NUCLEOTIDE SEQUENCE [LARGE SCALE GENOMIC DNA]</scope>
    <source>
        <strain evidence="3 4">F</strain>
    </source>
</reference>
<dbReference type="Proteomes" id="UP000235786">
    <property type="component" value="Unassembled WGS sequence"/>
</dbReference>